<dbReference type="PROSITE" id="PS00687">
    <property type="entry name" value="ALDEHYDE_DEHYDR_GLU"/>
    <property type="match status" value="1"/>
</dbReference>
<feature type="active site" evidence="8">
    <location>
        <position position="823"/>
    </location>
</feature>
<dbReference type="InterPro" id="IPR005932">
    <property type="entry name" value="RocA"/>
</dbReference>
<feature type="domain" description="Aldehyde dehydrogenase" evidence="11">
    <location>
        <begin position="553"/>
        <end position="1011"/>
    </location>
</feature>
<feature type="domain" description="Proline utilization A N-terminal" evidence="13">
    <location>
        <begin position="32"/>
        <end position="146"/>
    </location>
</feature>
<keyword evidence="4" id="KW-0520">NAD</keyword>
<dbReference type="UniPathway" id="UPA00261">
    <property type="reaction ID" value="UER00373"/>
</dbReference>
<dbReference type="PROSITE" id="PS00070">
    <property type="entry name" value="ALDEHYDE_DEHYDR_CYS"/>
    <property type="match status" value="1"/>
</dbReference>
<evidence type="ECO:0000259" key="12">
    <source>
        <dbReference type="Pfam" id="PF01619"/>
    </source>
</evidence>
<sequence>MYWCGNLFQKIMTDENTILLEVKSMHDTDFEGRVVARGRQFFGSIKGEAPSVFNKGFWTGKVMDWAMQNEDFKIQLFRFVDVLPYLNTSESLQRHIEEYFSGQGSGDIPPVLKWGAEKSGGLFGSFAAKAMGKLIRANIEGMARQFIIGQNTKEAVSSLQKIRKDGFAFTVDLLGEATVSEEEAQAYMQGYMELLDALAKTQSSWQPLKLSGVAPLSDLDWGHTPKLNVSIKPSALYSQAKAVDVEDTVQGILARLRPIYRKVRELGGALCIDMESLKFKEATLELFKRLRTETEFRDYPHLSIVLQSYLRCTDEDLSDLLTWARERSLPIGIRLVKGAYWDQETIVAVQNGWPVPVWTKKPETDAAFERHARLIMQDHERVYFQCGSHNIRSIAMVMETARDLAVPPERYEFQVLYGMAEPVRKGLKNVADRVRLYCPYGELLPGMAYLVRRLLENTANESFLKQSFADQADMDRLLENPLSTLEREKAQAASPQAAAREFSQRAGFKNMPLVDFTVPEARMAFPEAIARIRTQRGRTWPLFINGREVVTQDAIASYNPADPEEILGHVCQAGREEVDQALQAAQQALPSWRDTSPADRAAYLFKAADICRRRVYELSAWQVLEVGKQWDQAYNDVAEAVDFLEYYGREMIRLGTPQRMGNAPGEVNELFYQAKGIAAVIAPWNFPLAISVGMVSAAIVTGNPVIYKPSSLSSLVGYGLVEIFQEAGLPAGVFNYCPGRSSVMGDYLVEHPQISLIAFTGSVDVGLRIMDKAAKVHPGQDQCKRVIAEMGGKNAIIIDDDADLDEAVPQVLYSAFGFQGQKCSACSRVIVLDAIYDRFMDRLRDAALSVKIGPGEHPGNFMGPVVDRNQQQNVLAAIAVAKEEGRIAVQREVPGNGCYAPMTIVEGIRPEHRTAQEEIFGPVLAVMRAKDFTEALEMANNSRFALTGGVFSRSPKRLEQARKDFRVGNLYLNRNNTGALVYRQPFGGFKMSGVGSKAGGPDYLLQFMDPRVITENTMRRGFAPIASDDEWVG</sequence>
<dbReference type="STRING" id="617002.SAMN05660653_00870"/>
<evidence type="ECO:0000256" key="4">
    <source>
        <dbReference type="ARBA" id="ARBA00023027"/>
    </source>
</evidence>
<evidence type="ECO:0000256" key="10">
    <source>
        <dbReference type="RuleBase" id="RU003345"/>
    </source>
</evidence>
<reference evidence="14 15" key="1">
    <citation type="submission" date="2016-10" db="EMBL/GenBank/DDBJ databases">
        <authorList>
            <person name="de Groot N.N."/>
        </authorList>
    </citation>
    <scope>NUCLEOTIDE SEQUENCE [LARGE SCALE GENOMIC DNA]</scope>
    <source>
        <strain evidence="14 15">ASO4-2</strain>
    </source>
</reference>
<dbReference type="EC" id="1.2.1.88" evidence="2"/>
<comment type="similarity">
    <text evidence="7">Belongs to the aldehyde dehydrogenase family. RocA subfamily.</text>
</comment>
<keyword evidence="15" id="KW-1185">Reference proteome</keyword>
<evidence type="ECO:0000256" key="3">
    <source>
        <dbReference type="ARBA" id="ARBA00023002"/>
    </source>
</evidence>
<accession>A0A1G6BBT1</accession>
<evidence type="ECO:0000256" key="8">
    <source>
        <dbReference type="PIRSR" id="PIRSR000197-1"/>
    </source>
</evidence>
<dbReference type="FunFam" id="3.40.309.10:FF:000005">
    <property type="entry name" value="1-pyrroline-5-carboxylate dehydrogenase 1"/>
    <property type="match status" value="1"/>
</dbReference>
<dbReference type="PIRSF" id="PIRSF000197">
    <property type="entry name" value="Bifunct_PutA"/>
    <property type="match status" value="1"/>
</dbReference>
<dbReference type="InterPro" id="IPR016161">
    <property type="entry name" value="Ald_DH/histidinol_DH"/>
</dbReference>
<dbReference type="InterPro" id="IPR002872">
    <property type="entry name" value="Proline_DH_dom"/>
</dbReference>
<evidence type="ECO:0000256" key="2">
    <source>
        <dbReference type="ARBA" id="ARBA00012884"/>
    </source>
</evidence>
<dbReference type="SUPFAM" id="SSF51730">
    <property type="entry name" value="FAD-linked oxidoreductase"/>
    <property type="match status" value="1"/>
</dbReference>
<dbReference type="SUPFAM" id="SSF53720">
    <property type="entry name" value="ALDH-like"/>
    <property type="match status" value="1"/>
</dbReference>
<evidence type="ECO:0000256" key="1">
    <source>
        <dbReference type="ARBA" id="ARBA00004786"/>
    </source>
</evidence>
<dbReference type="GO" id="GO:0004657">
    <property type="term" value="F:proline dehydrogenase activity"/>
    <property type="evidence" value="ECO:0007669"/>
    <property type="project" value="InterPro"/>
</dbReference>
<dbReference type="GO" id="GO:0003700">
    <property type="term" value="F:DNA-binding transcription factor activity"/>
    <property type="evidence" value="ECO:0007669"/>
    <property type="project" value="InterPro"/>
</dbReference>
<dbReference type="Gene3D" id="3.40.605.10">
    <property type="entry name" value="Aldehyde Dehydrogenase, Chain A, domain 1"/>
    <property type="match status" value="1"/>
</dbReference>
<dbReference type="InterPro" id="IPR029510">
    <property type="entry name" value="Ald_DH_CS_GLU"/>
</dbReference>
<dbReference type="AlphaFoldDB" id="A0A1G6BBT1"/>
<gene>
    <name evidence="14" type="ORF">SAMN05660653_00870</name>
</gene>
<evidence type="ECO:0000256" key="5">
    <source>
        <dbReference type="ARBA" id="ARBA00032259"/>
    </source>
</evidence>
<dbReference type="GO" id="GO:0003842">
    <property type="term" value="F:L-glutamate gamma-semialdehyde dehydrogenase activity"/>
    <property type="evidence" value="ECO:0007669"/>
    <property type="project" value="UniProtKB-EC"/>
</dbReference>
<proteinExistence type="inferred from homology"/>
<dbReference type="InterPro" id="IPR016162">
    <property type="entry name" value="Ald_DH_N"/>
</dbReference>
<dbReference type="Pfam" id="PF18083">
    <property type="entry name" value="PutA_N"/>
    <property type="match status" value="1"/>
</dbReference>
<evidence type="ECO:0000259" key="11">
    <source>
        <dbReference type="Pfam" id="PF00171"/>
    </source>
</evidence>
<evidence type="ECO:0000313" key="15">
    <source>
        <dbReference type="Proteomes" id="UP000198771"/>
    </source>
</evidence>
<feature type="domain" description="Proline dehydrogenase" evidence="12">
    <location>
        <begin position="157"/>
        <end position="466"/>
    </location>
</feature>
<dbReference type="PANTHER" id="PTHR42862:SF1">
    <property type="entry name" value="DELTA-1-PYRROLINE-5-CARBOXYLATE DEHYDROGENASE 2, ISOFORM A-RELATED"/>
    <property type="match status" value="1"/>
</dbReference>
<organism evidence="14 15">
    <name type="scientific">Desulfonatronum thiosulfatophilum</name>
    <dbReference type="NCBI Taxonomy" id="617002"/>
    <lineage>
        <taxon>Bacteria</taxon>
        <taxon>Pseudomonadati</taxon>
        <taxon>Thermodesulfobacteriota</taxon>
        <taxon>Desulfovibrionia</taxon>
        <taxon>Desulfovibrionales</taxon>
        <taxon>Desulfonatronaceae</taxon>
        <taxon>Desulfonatronum</taxon>
    </lineage>
</organism>
<dbReference type="InterPro" id="IPR050485">
    <property type="entry name" value="Proline_metab_enzyme"/>
</dbReference>
<dbReference type="EMBL" id="FMXO01000004">
    <property type="protein sequence ID" value="SDB18056.1"/>
    <property type="molecule type" value="Genomic_DNA"/>
</dbReference>
<dbReference type="InterPro" id="IPR029041">
    <property type="entry name" value="FAD-linked_oxidoreductase-like"/>
</dbReference>
<comment type="pathway">
    <text evidence="1">Amino-acid degradation; L-proline degradation into L-glutamate; L-glutamate from L-proline: step 2/2.</text>
</comment>
<evidence type="ECO:0000256" key="7">
    <source>
        <dbReference type="ARBA" id="ARBA00061617"/>
    </source>
</evidence>
<evidence type="ECO:0000259" key="13">
    <source>
        <dbReference type="Pfam" id="PF18083"/>
    </source>
</evidence>
<dbReference type="InterPro" id="IPR015590">
    <property type="entry name" value="Aldehyde_DH_dom"/>
</dbReference>
<dbReference type="NCBIfam" id="TIGR01237">
    <property type="entry name" value="D1pyr5carbox2"/>
    <property type="match status" value="1"/>
</dbReference>
<evidence type="ECO:0000256" key="6">
    <source>
        <dbReference type="ARBA" id="ARBA00048142"/>
    </source>
</evidence>
<keyword evidence="3 10" id="KW-0560">Oxidoreductase</keyword>
<dbReference type="NCBIfam" id="NF002852">
    <property type="entry name" value="PRK03137.1"/>
    <property type="match status" value="1"/>
</dbReference>
<feature type="active site" evidence="8 9">
    <location>
        <position position="789"/>
    </location>
</feature>
<dbReference type="Gene3D" id="3.20.20.220">
    <property type="match status" value="1"/>
</dbReference>
<dbReference type="PANTHER" id="PTHR42862">
    <property type="entry name" value="DELTA-1-PYRROLINE-5-CARBOXYLATE DEHYDROGENASE 1, ISOFORM A-RELATED"/>
    <property type="match status" value="1"/>
</dbReference>
<dbReference type="Pfam" id="PF00171">
    <property type="entry name" value="Aldedh"/>
    <property type="match status" value="1"/>
</dbReference>
<protein>
    <recommendedName>
        <fullName evidence="5">L-glutamate gamma-semialdehyde dehydrogenase</fullName>
        <ecNumber evidence="2">1.2.1.88</ecNumber>
    </recommendedName>
    <alternativeName>
        <fullName evidence="5">L-glutamate gamma-semialdehyde dehydrogenase</fullName>
    </alternativeName>
</protein>
<dbReference type="InterPro" id="IPR041514">
    <property type="entry name" value="PutA_N"/>
</dbReference>
<dbReference type="GO" id="GO:0009898">
    <property type="term" value="C:cytoplasmic side of plasma membrane"/>
    <property type="evidence" value="ECO:0007669"/>
    <property type="project" value="TreeGrafter"/>
</dbReference>
<comment type="catalytic activity">
    <reaction evidence="6">
        <text>L-glutamate 5-semialdehyde + NAD(+) + H2O = L-glutamate + NADH + 2 H(+)</text>
        <dbReference type="Rhea" id="RHEA:30235"/>
        <dbReference type="ChEBI" id="CHEBI:15377"/>
        <dbReference type="ChEBI" id="CHEBI:15378"/>
        <dbReference type="ChEBI" id="CHEBI:29985"/>
        <dbReference type="ChEBI" id="CHEBI:57540"/>
        <dbReference type="ChEBI" id="CHEBI:57945"/>
        <dbReference type="ChEBI" id="CHEBI:58066"/>
        <dbReference type="EC" id="1.2.1.88"/>
    </reaction>
</comment>
<dbReference type="InterPro" id="IPR016160">
    <property type="entry name" value="Ald_DH_CS_CYS"/>
</dbReference>
<dbReference type="CDD" id="cd07124">
    <property type="entry name" value="ALDH_PutA-P5CDH-RocA"/>
    <property type="match status" value="1"/>
</dbReference>
<dbReference type="InterPro" id="IPR016163">
    <property type="entry name" value="Ald_DH_C"/>
</dbReference>
<dbReference type="Pfam" id="PF01619">
    <property type="entry name" value="Pro_dh"/>
    <property type="match status" value="1"/>
</dbReference>
<dbReference type="Gene3D" id="3.40.309.10">
    <property type="entry name" value="Aldehyde Dehydrogenase, Chain A, domain 2"/>
    <property type="match status" value="1"/>
</dbReference>
<dbReference type="FunFam" id="3.40.605.10:FF:000045">
    <property type="entry name" value="1-pyrroline-5-carboxylate dehydrogenase 1"/>
    <property type="match status" value="1"/>
</dbReference>
<evidence type="ECO:0000256" key="9">
    <source>
        <dbReference type="PROSITE-ProRule" id="PRU10007"/>
    </source>
</evidence>
<evidence type="ECO:0000313" key="14">
    <source>
        <dbReference type="EMBL" id="SDB18056.1"/>
    </source>
</evidence>
<dbReference type="GO" id="GO:0010133">
    <property type="term" value="P:L-proline catabolic process to L-glutamate"/>
    <property type="evidence" value="ECO:0007669"/>
    <property type="project" value="UniProtKB-UniPathway"/>
</dbReference>
<dbReference type="Proteomes" id="UP000198771">
    <property type="component" value="Unassembled WGS sequence"/>
</dbReference>
<name>A0A1G6BBT1_9BACT</name>
<dbReference type="InterPro" id="IPR025703">
    <property type="entry name" value="Bifunct_PutA"/>
</dbReference>